<dbReference type="KEGG" id="epa:110254479"/>
<dbReference type="PANTHER" id="PTHR13395:SF6">
    <property type="entry name" value="SISTER CHROMATID COHESION PROTEIN DCC1"/>
    <property type="match status" value="1"/>
</dbReference>
<sequence>MADIQKRRLEDVHISANAAGLMSCVGPIQLMQFSDSCMSEDYKLLELPPKLLERLQQGESLVIRGDNQEDAVLCTEDSTYEIKLADTSNAMLLTPSCQVFKDNGFKDQKRDLVTHQICSCHSEYYEVRPCRPKLYKIRSLLQESQYKGQEYENDGNLKPKCSLQDILDVVQGSEKEIKESLCKIGALQMDGFWRLLDVEYEEKVVISILTLLEEKDWSWRNIPSEECCDVLEELEPREIIEHCLNRYGERISGEGQPYFALDEEKICRFYAEYLLRPTDRFSYEEFMESWQQSVPDGMTTKEEHLAGIALVDMKSHPPVVIYFPHYNLPEKPETRFIKLFRTRSKWTFDEIQPYIKDLVESGQSLNALLLKYARSSKDESGRKVYNSKKPL</sequence>
<dbReference type="GO" id="GO:0000785">
    <property type="term" value="C:chromatin"/>
    <property type="evidence" value="ECO:0007669"/>
    <property type="project" value="TreeGrafter"/>
</dbReference>
<dbReference type="PANTHER" id="PTHR13395">
    <property type="entry name" value="SISTER CHROMATID COHESION PROTEIN DCC1-RELATED"/>
    <property type="match status" value="1"/>
</dbReference>
<dbReference type="EnsemblMetazoa" id="XM_021061484.2">
    <property type="protein sequence ID" value="XP_020917143.1"/>
    <property type="gene ID" value="LOC110254479"/>
</dbReference>
<proteinExistence type="inferred from homology"/>
<dbReference type="GeneID" id="110254479"/>
<evidence type="ECO:0000313" key="4">
    <source>
        <dbReference type="EnsemblMetazoa" id="XP_020917143.1"/>
    </source>
</evidence>
<comment type="similarity">
    <text evidence="1">Belongs to the DCC1 family.</text>
</comment>
<dbReference type="AlphaFoldDB" id="A0A913YBF0"/>
<dbReference type="OrthoDB" id="5199543at2759"/>
<evidence type="ECO:0000256" key="3">
    <source>
        <dbReference type="ARBA" id="ARBA00022705"/>
    </source>
</evidence>
<dbReference type="GO" id="GO:0000775">
    <property type="term" value="C:chromosome, centromeric region"/>
    <property type="evidence" value="ECO:0007669"/>
    <property type="project" value="TreeGrafter"/>
</dbReference>
<dbReference type="GO" id="GO:0034088">
    <property type="term" value="P:maintenance of mitotic sister chromatid cohesion"/>
    <property type="evidence" value="ECO:0007669"/>
    <property type="project" value="TreeGrafter"/>
</dbReference>
<keyword evidence="5" id="KW-1185">Reference proteome</keyword>
<dbReference type="Proteomes" id="UP000887567">
    <property type="component" value="Unplaced"/>
</dbReference>
<dbReference type="OMA" id="DSESWPF"/>
<evidence type="ECO:0000256" key="1">
    <source>
        <dbReference type="ARBA" id="ARBA00007017"/>
    </source>
</evidence>
<organism evidence="4 5">
    <name type="scientific">Exaiptasia diaphana</name>
    <name type="common">Tropical sea anemone</name>
    <name type="synonym">Aiptasia pulchella</name>
    <dbReference type="NCBI Taxonomy" id="2652724"/>
    <lineage>
        <taxon>Eukaryota</taxon>
        <taxon>Metazoa</taxon>
        <taxon>Cnidaria</taxon>
        <taxon>Anthozoa</taxon>
        <taxon>Hexacorallia</taxon>
        <taxon>Actiniaria</taxon>
        <taxon>Aiptasiidae</taxon>
        <taxon>Exaiptasia</taxon>
    </lineage>
</organism>
<dbReference type="InterPro" id="IPR019128">
    <property type="entry name" value="Dcc1"/>
</dbReference>
<evidence type="ECO:0000256" key="2">
    <source>
        <dbReference type="ARBA" id="ARBA00017682"/>
    </source>
</evidence>
<dbReference type="PROSITE" id="PS51257">
    <property type="entry name" value="PROKAR_LIPOPROTEIN"/>
    <property type="match status" value="1"/>
</dbReference>
<dbReference type="GO" id="GO:0006260">
    <property type="term" value="P:DNA replication"/>
    <property type="evidence" value="ECO:0007669"/>
    <property type="project" value="UniProtKB-KW"/>
</dbReference>
<dbReference type="Pfam" id="PF09724">
    <property type="entry name" value="Dcc1"/>
    <property type="match status" value="1"/>
</dbReference>
<accession>A0A913YBF0</accession>
<name>A0A913YBF0_EXADI</name>
<dbReference type="RefSeq" id="XP_020917143.1">
    <property type="nucleotide sequence ID" value="XM_021061484.2"/>
</dbReference>
<protein>
    <recommendedName>
        <fullName evidence="2">Sister chromatid cohesion protein DCC1</fullName>
    </recommendedName>
</protein>
<keyword evidence="3" id="KW-0235">DNA replication</keyword>
<evidence type="ECO:0000313" key="5">
    <source>
        <dbReference type="Proteomes" id="UP000887567"/>
    </source>
</evidence>
<dbReference type="GO" id="GO:0031390">
    <property type="term" value="C:Ctf18 RFC-like complex"/>
    <property type="evidence" value="ECO:0007669"/>
    <property type="project" value="InterPro"/>
</dbReference>
<reference evidence="4" key="1">
    <citation type="submission" date="2022-11" db="UniProtKB">
        <authorList>
            <consortium name="EnsemblMetazoa"/>
        </authorList>
    </citation>
    <scope>IDENTIFICATION</scope>
</reference>